<comment type="caution">
    <text evidence="1">The sequence shown here is derived from an EMBL/GenBank/DDBJ whole genome shotgun (WGS) entry which is preliminary data.</text>
</comment>
<reference evidence="1 2" key="1">
    <citation type="submission" date="2023-04" db="EMBL/GenBank/DDBJ databases">
        <title>A novel bacteria isolated from coastal sediment.</title>
        <authorList>
            <person name="Liu X.-J."/>
            <person name="Du Z.-J."/>
        </authorList>
    </citation>
    <scope>NUCLEOTIDE SEQUENCE [LARGE SCALE GENOMIC DNA]</scope>
    <source>
        <strain evidence="1 2">SDUM461004</strain>
    </source>
</reference>
<name>A0ABU1AN32_9BACT</name>
<dbReference type="Proteomes" id="UP001243717">
    <property type="component" value="Unassembled WGS sequence"/>
</dbReference>
<sequence length="115" mass="11853">MLLLAEVKVGGRDVAWADAVFTSEAPTFFCDLFLFKHHAEGASELAYGEAGGGVGGVELGDFLGNFRCNAGGVAVAGEAACLQEDGVVHDGQAVFVTDGGFGRGSVRRHRGLPVL</sequence>
<protein>
    <submittedName>
        <fullName evidence="1">Uncharacterized protein</fullName>
    </submittedName>
</protein>
<organism evidence="1 2">
    <name type="scientific">Thalassobacterium sedimentorum</name>
    <dbReference type="NCBI Taxonomy" id="3041258"/>
    <lineage>
        <taxon>Bacteria</taxon>
        <taxon>Pseudomonadati</taxon>
        <taxon>Verrucomicrobiota</taxon>
        <taxon>Opitutia</taxon>
        <taxon>Puniceicoccales</taxon>
        <taxon>Coraliomargaritaceae</taxon>
        <taxon>Thalassobacterium</taxon>
    </lineage>
</organism>
<accession>A0ABU1AN32</accession>
<evidence type="ECO:0000313" key="2">
    <source>
        <dbReference type="Proteomes" id="UP001243717"/>
    </source>
</evidence>
<proteinExistence type="predicted"/>
<evidence type="ECO:0000313" key="1">
    <source>
        <dbReference type="EMBL" id="MDQ8196084.1"/>
    </source>
</evidence>
<keyword evidence="2" id="KW-1185">Reference proteome</keyword>
<gene>
    <name evidence="1" type="ORF">QEH59_16740</name>
</gene>
<dbReference type="EMBL" id="JARXIC010000045">
    <property type="protein sequence ID" value="MDQ8196084.1"/>
    <property type="molecule type" value="Genomic_DNA"/>
</dbReference>